<evidence type="ECO:0000313" key="3">
    <source>
        <dbReference type="Proteomes" id="UP000028725"/>
    </source>
</evidence>
<dbReference type="Proteomes" id="UP000028725">
    <property type="component" value="Unassembled WGS sequence"/>
</dbReference>
<dbReference type="InterPro" id="IPR036701">
    <property type="entry name" value="RraB-like_sf"/>
</dbReference>
<dbReference type="InterPro" id="IPR009671">
    <property type="entry name" value="RraB_dom"/>
</dbReference>
<gene>
    <name evidence="2" type="ORF">DB31_8483</name>
</gene>
<dbReference type="AlphaFoldDB" id="A0A085WHG7"/>
<dbReference type="SUPFAM" id="SSF89946">
    <property type="entry name" value="Hypothetical protein VC0424"/>
    <property type="match status" value="1"/>
</dbReference>
<organism evidence="2 3">
    <name type="scientific">Hyalangium minutum</name>
    <dbReference type="NCBI Taxonomy" id="394096"/>
    <lineage>
        <taxon>Bacteria</taxon>
        <taxon>Pseudomonadati</taxon>
        <taxon>Myxococcota</taxon>
        <taxon>Myxococcia</taxon>
        <taxon>Myxococcales</taxon>
        <taxon>Cystobacterineae</taxon>
        <taxon>Archangiaceae</taxon>
        <taxon>Hyalangium</taxon>
    </lineage>
</organism>
<dbReference type="Pfam" id="PF06877">
    <property type="entry name" value="RraB"/>
    <property type="match status" value="1"/>
</dbReference>
<comment type="caution">
    <text evidence="2">The sequence shown here is derived from an EMBL/GenBank/DDBJ whole genome shotgun (WGS) entry which is preliminary data.</text>
</comment>
<sequence>MAHYLYFPSAKAGKPVATELRKRGFEIESRRSGDEQHWLVLATHSVAGENAEHTRDELEQLAEQHGGTYDGSEVAT</sequence>
<reference evidence="2 3" key="1">
    <citation type="submission" date="2014-04" db="EMBL/GenBank/DDBJ databases">
        <title>Genome assembly of Hyalangium minutum DSM 14724.</title>
        <authorList>
            <person name="Sharma G."/>
            <person name="Subramanian S."/>
        </authorList>
    </citation>
    <scope>NUCLEOTIDE SEQUENCE [LARGE SCALE GENOMIC DNA]</scope>
    <source>
        <strain evidence="2 3">DSM 14724</strain>
    </source>
</reference>
<evidence type="ECO:0000259" key="1">
    <source>
        <dbReference type="Pfam" id="PF06877"/>
    </source>
</evidence>
<name>A0A085WHG7_9BACT</name>
<keyword evidence="3" id="KW-1185">Reference proteome</keyword>
<evidence type="ECO:0000313" key="2">
    <source>
        <dbReference type="EMBL" id="KFE67130.1"/>
    </source>
</evidence>
<dbReference type="Gene3D" id="3.30.70.970">
    <property type="entry name" value="RraB-like"/>
    <property type="match status" value="1"/>
</dbReference>
<dbReference type="EMBL" id="JMCB01000008">
    <property type="protein sequence ID" value="KFE67130.1"/>
    <property type="molecule type" value="Genomic_DNA"/>
</dbReference>
<protein>
    <recommendedName>
        <fullName evidence="1">Regulator of ribonuclease activity B domain-containing protein</fullName>
    </recommendedName>
</protein>
<accession>A0A085WHG7</accession>
<proteinExistence type="predicted"/>
<feature type="domain" description="Regulator of ribonuclease activity B" evidence="1">
    <location>
        <begin position="2"/>
        <end position="71"/>
    </location>
</feature>